<dbReference type="RefSeq" id="WP_023789112.1">
    <property type="nucleotide sequence ID" value="NC_022998.1"/>
</dbReference>
<evidence type="ECO:0000313" key="1">
    <source>
        <dbReference type="EMBL" id="AHB36178.1"/>
    </source>
</evidence>
<protein>
    <submittedName>
        <fullName evidence="1">Uncharacterized protein</fullName>
    </submittedName>
</protein>
<sequence>MKIVYEILNDFISDLLPTDIIYILKEKIETKKTYEFILVIEDKIEMNLRETILGIIKSLQDSMNLNLSIQEKKVEIEVEFYE</sequence>
<dbReference type="PATRIC" id="fig|1276258.3.peg.328"/>
<organism evidence="1 2">
    <name type="scientific">Spiroplasma apis B31</name>
    <dbReference type="NCBI Taxonomy" id="1276258"/>
    <lineage>
        <taxon>Bacteria</taxon>
        <taxon>Bacillati</taxon>
        <taxon>Mycoplasmatota</taxon>
        <taxon>Mollicutes</taxon>
        <taxon>Entomoplasmatales</taxon>
        <taxon>Spiroplasmataceae</taxon>
        <taxon>Spiroplasma</taxon>
    </lineage>
</organism>
<dbReference type="HOGENOM" id="CLU_191562_0_0_14"/>
<gene>
    <name evidence="1" type="ORF">SAPIS_v1c03320</name>
</gene>
<dbReference type="KEGG" id="sapi:SAPIS_v1c03320"/>
<dbReference type="AlphaFoldDB" id="V5RI87"/>
<reference evidence="1 2" key="1">
    <citation type="journal article" date="2014" name="Genome Announc.">
        <title>Complete Genome Sequence of Spiroplasma apis B31T (ATCC 33834), a Bacterium Associated with May Disease of Honeybees (Apis mellifera).</title>
        <authorList>
            <person name="Ku C."/>
            <person name="Lo W.S."/>
            <person name="Chen L.L."/>
            <person name="Kuo C.H."/>
        </authorList>
    </citation>
    <scope>NUCLEOTIDE SEQUENCE [LARGE SCALE GENOMIC DNA]</scope>
    <source>
        <strain evidence="1">B31</strain>
    </source>
</reference>
<dbReference type="OrthoDB" id="389790at2"/>
<dbReference type="Proteomes" id="UP000018550">
    <property type="component" value="Chromosome"/>
</dbReference>
<keyword evidence="2" id="KW-1185">Reference proteome</keyword>
<proteinExistence type="predicted"/>
<dbReference type="EMBL" id="CP006682">
    <property type="protein sequence ID" value="AHB36178.1"/>
    <property type="molecule type" value="Genomic_DNA"/>
</dbReference>
<dbReference type="STRING" id="1276258.SAPIS_v1c03320"/>
<evidence type="ECO:0000313" key="2">
    <source>
        <dbReference type="Proteomes" id="UP000018550"/>
    </source>
</evidence>
<name>V5RI87_SPIAP</name>
<accession>V5RI87</accession>